<dbReference type="InterPro" id="IPR002078">
    <property type="entry name" value="Sigma_54_int"/>
</dbReference>
<feature type="domain" description="Response regulatory" evidence="18">
    <location>
        <begin position="3"/>
        <end position="117"/>
    </location>
</feature>
<dbReference type="InterPro" id="IPR027417">
    <property type="entry name" value="P-loop_NTPase"/>
</dbReference>
<dbReference type="Gene3D" id="3.40.50.2300">
    <property type="match status" value="1"/>
</dbReference>
<evidence type="ECO:0000256" key="5">
    <source>
        <dbReference type="ARBA" id="ARBA00022553"/>
    </source>
</evidence>
<dbReference type="Pfam" id="PF00158">
    <property type="entry name" value="Sigma54_activat"/>
    <property type="match status" value="1"/>
</dbReference>
<reference evidence="19 20" key="1">
    <citation type="submission" date="2018-04" db="EMBL/GenBank/DDBJ databases">
        <title>Genomic Encyclopedia of Type Strains, Phase III (KMG-III): the genomes of soil and plant-associated and newly described type strains.</title>
        <authorList>
            <person name="Whitman W."/>
        </authorList>
    </citation>
    <scope>NUCLEOTIDE SEQUENCE [LARGE SCALE GENOMIC DNA]</scope>
    <source>
        <strain evidence="19 20">MA101b</strain>
    </source>
</reference>
<dbReference type="SUPFAM" id="SSF52172">
    <property type="entry name" value="CheY-like"/>
    <property type="match status" value="1"/>
</dbReference>
<dbReference type="Pfam" id="PF25601">
    <property type="entry name" value="AAA_lid_14"/>
    <property type="match status" value="1"/>
</dbReference>
<gene>
    <name evidence="16" type="primary">ntrC</name>
    <name evidence="19" type="ORF">C8J26_3337</name>
</gene>
<dbReference type="SUPFAM" id="SSF52540">
    <property type="entry name" value="P-loop containing nucleoside triphosphate hydrolases"/>
    <property type="match status" value="1"/>
</dbReference>
<evidence type="ECO:0000256" key="15">
    <source>
        <dbReference type="PROSITE-ProRule" id="PRU00169"/>
    </source>
</evidence>
<evidence type="ECO:0000256" key="12">
    <source>
        <dbReference type="ARBA" id="ARBA00023163"/>
    </source>
</evidence>
<evidence type="ECO:0000256" key="9">
    <source>
        <dbReference type="ARBA" id="ARBA00023015"/>
    </source>
</evidence>
<proteinExistence type="predicted"/>
<evidence type="ECO:0000256" key="11">
    <source>
        <dbReference type="ARBA" id="ARBA00023159"/>
    </source>
</evidence>
<sequence>MSTVLVVDDDAAIRTVVAQALRRAGHDVTSADSIAQLERALAVSLPDVIVTDVVLPDGDGIDHVRSVAARFPLLPIIVLSAQNTLTTAVRAAEVGAYEYLPKPFDLDVLTRAVAGALARGGMIGEDALADEDRALPLIGRSAAMQDVYRIIARVVSNDLTVLISGESGTGKELVARAIHDLGPRNAAPFVAINMAAIPRELIEADLFGHERGAFTGAATRNAGRFEQAAGGTLFLDEIGDMPMEAQTRLLRVLQSGEFTSVGGARTIRVDVRIVAATNRDLNAQVAAGQFREDLFYRLNVVPIALPALRERRQDIALLARHFLDHAAIQGLPRRQLGSDALTELGAHDWPGNVRELENLMRRLAVLARDEVIGADAIRAMIGTQAIIGEPVDIEIGHAVRAMIERIARDNPAALDDGTLYDRVIGEVERPLIEAMLARHGQNQLRAARAMGINRNTLRKRLDTLGIDIGGTALDGDRAEERERR</sequence>
<dbReference type="FunFam" id="3.40.50.300:FF:000006">
    <property type="entry name" value="DNA-binding transcriptional regulator NtrC"/>
    <property type="match status" value="1"/>
</dbReference>
<dbReference type="InterPro" id="IPR025662">
    <property type="entry name" value="Sigma_54_int_dom_ATP-bd_1"/>
</dbReference>
<dbReference type="InterPro" id="IPR058031">
    <property type="entry name" value="AAA_lid_NorR"/>
</dbReference>
<feature type="domain" description="Sigma-54 factor interaction" evidence="17">
    <location>
        <begin position="137"/>
        <end position="365"/>
    </location>
</feature>
<accession>A0A2T5GI76</accession>
<dbReference type="Gene3D" id="1.10.10.60">
    <property type="entry name" value="Homeodomain-like"/>
    <property type="match status" value="1"/>
</dbReference>
<dbReference type="EMBL" id="QAOG01000006">
    <property type="protein sequence ID" value="PTQ59012.1"/>
    <property type="molecule type" value="Genomic_DNA"/>
</dbReference>
<name>A0A2T5GI76_9SPHN</name>
<dbReference type="Gene3D" id="1.10.8.60">
    <property type="match status" value="1"/>
</dbReference>
<dbReference type="PROSITE" id="PS00688">
    <property type="entry name" value="SIGMA54_INTERACT_3"/>
    <property type="match status" value="1"/>
</dbReference>
<dbReference type="PROSITE" id="PS50045">
    <property type="entry name" value="SIGMA54_INTERACT_4"/>
    <property type="match status" value="1"/>
</dbReference>
<dbReference type="GO" id="GO:0006355">
    <property type="term" value="P:regulation of DNA-templated transcription"/>
    <property type="evidence" value="ECO:0007669"/>
    <property type="project" value="InterPro"/>
</dbReference>
<evidence type="ECO:0000256" key="14">
    <source>
        <dbReference type="ARBA" id="ARBA00043886"/>
    </source>
</evidence>
<organism evidence="19 20">
    <name type="scientific">Sphingomonas aurantiaca</name>
    <dbReference type="NCBI Taxonomy" id="185949"/>
    <lineage>
        <taxon>Bacteria</taxon>
        <taxon>Pseudomonadati</taxon>
        <taxon>Pseudomonadota</taxon>
        <taxon>Alphaproteobacteria</taxon>
        <taxon>Sphingomonadales</taxon>
        <taxon>Sphingomonadaceae</taxon>
        <taxon>Sphingomonas</taxon>
    </lineage>
</organism>
<comment type="caution">
    <text evidence="19">The sequence shown here is derived from an EMBL/GenBank/DDBJ whole genome shotgun (WGS) entry which is preliminary data.</text>
</comment>
<evidence type="ECO:0000313" key="20">
    <source>
        <dbReference type="Proteomes" id="UP000244189"/>
    </source>
</evidence>
<dbReference type="SMART" id="SM00382">
    <property type="entry name" value="AAA"/>
    <property type="match status" value="1"/>
</dbReference>
<keyword evidence="9 16" id="KW-0805">Transcription regulation</keyword>
<keyword evidence="6 16" id="KW-0547">Nucleotide-binding</keyword>
<dbReference type="InterPro" id="IPR002197">
    <property type="entry name" value="HTH_Fis"/>
</dbReference>
<evidence type="ECO:0000259" key="17">
    <source>
        <dbReference type="PROSITE" id="PS50045"/>
    </source>
</evidence>
<evidence type="ECO:0000256" key="2">
    <source>
        <dbReference type="ARBA" id="ARBA00019059"/>
    </source>
</evidence>
<dbReference type="Proteomes" id="UP000244189">
    <property type="component" value="Unassembled WGS sequence"/>
</dbReference>
<evidence type="ECO:0000256" key="1">
    <source>
        <dbReference type="ARBA" id="ARBA00004496"/>
    </source>
</evidence>
<evidence type="ECO:0000256" key="6">
    <source>
        <dbReference type="ARBA" id="ARBA00022741"/>
    </source>
</evidence>
<dbReference type="GO" id="GO:0000156">
    <property type="term" value="F:phosphorelay response regulator activity"/>
    <property type="evidence" value="ECO:0007669"/>
    <property type="project" value="UniProtKB-UniRule"/>
</dbReference>
<dbReference type="PROSITE" id="PS00675">
    <property type="entry name" value="SIGMA54_INTERACT_1"/>
    <property type="match status" value="1"/>
</dbReference>
<evidence type="ECO:0000256" key="8">
    <source>
        <dbReference type="ARBA" id="ARBA00023012"/>
    </source>
</evidence>
<keyword evidence="3 16" id="KW-0963">Cytoplasm</keyword>
<dbReference type="InterPro" id="IPR009057">
    <property type="entry name" value="Homeodomain-like_sf"/>
</dbReference>
<dbReference type="GO" id="GO:0005524">
    <property type="term" value="F:ATP binding"/>
    <property type="evidence" value="ECO:0007669"/>
    <property type="project" value="UniProtKB-KW"/>
</dbReference>
<dbReference type="GO" id="GO:0005737">
    <property type="term" value="C:cytoplasm"/>
    <property type="evidence" value="ECO:0007669"/>
    <property type="project" value="UniProtKB-SubCell"/>
</dbReference>
<keyword evidence="5 15" id="KW-0597">Phosphoprotein</keyword>
<keyword evidence="13 16" id="KW-0535">Nitrogen fixation</keyword>
<dbReference type="InterPro" id="IPR011006">
    <property type="entry name" value="CheY-like_superfamily"/>
</dbReference>
<dbReference type="InterPro" id="IPR025944">
    <property type="entry name" value="Sigma_54_int_dom_CS"/>
</dbReference>
<dbReference type="PANTHER" id="PTHR32071:SF95">
    <property type="entry name" value="DNA-BINDING TRANSCRIPTIONAL REGULATOR NTRC"/>
    <property type="match status" value="1"/>
</dbReference>
<protein>
    <recommendedName>
        <fullName evidence="2 16">DNA-binding transcriptional regulator NtrC</fullName>
    </recommendedName>
    <alternativeName>
        <fullName evidence="16">Nitrogen regulation protein NR(I)</fullName>
    </alternativeName>
</protein>
<keyword evidence="8 16" id="KW-0902">Two-component regulatory system</keyword>
<keyword evidence="20" id="KW-1185">Reference proteome</keyword>
<dbReference type="CDD" id="cd00009">
    <property type="entry name" value="AAA"/>
    <property type="match status" value="1"/>
</dbReference>
<dbReference type="Pfam" id="PF00072">
    <property type="entry name" value="Response_reg"/>
    <property type="match status" value="1"/>
</dbReference>
<evidence type="ECO:0000256" key="10">
    <source>
        <dbReference type="ARBA" id="ARBA00023125"/>
    </source>
</evidence>
<dbReference type="SMART" id="SM00448">
    <property type="entry name" value="REC"/>
    <property type="match status" value="1"/>
</dbReference>
<keyword evidence="7 16" id="KW-0067">ATP-binding</keyword>
<dbReference type="SUPFAM" id="SSF46689">
    <property type="entry name" value="Homeodomain-like"/>
    <property type="match status" value="1"/>
</dbReference>
<evidence type="ECO:0000256" key="13">
    <source>
        <dbReference type="ARBA" id="ARBA00023231"/>
    </source>
</evidence>
<dbReference type="InterPro" id="IPR010114">
    <property type="entry name" value="Transcript_reg_NtrC"/>
</dbReference>
<comment type="subcellular location">
    <subcellularLocation>
        <location evidence="1 16">Cytoplasm</location>
    </subcellularLocation>
</comment>
<evidence type="ECO:0000256" key="3">
    <source>
        <dbReference type="ARBA" id="ARBA00022490"/>
    </source>
</evidence>
<feature type="modified residue" description="4-aspartylphosphate" evidence="15">
    <location>
        <position position="52"/>
    </location>
</feature>
<dbReference type="PRINTS" id="PR01590">
    <property type="entry name" value="HTHFIS"/>
</dbReference>
<keyword evidence="12 16" id="KW-0804">Transcription</keyword>
<dbReference type="InterPro" id="IPR001789">
    <property type="entry name" value="Sig_transdc_resp-reg_receiver"/>
</dbReference>
<comment type="function">
    <text evidence="14 16">Member of the two-component regulatory system NtrB/NtrC, which controls expression of the nitrogen-regulated (ntr) genes in response to nitrogen limitation. Phosphorylated NtrC binds directly to DNA and stimulates the formation of open promoter-sigma54-RNA polymerase complexes.</text>
</comment>
<keyword evidence="11 16" id="KW-0010">Activator</keyword>
<keyword evidence="10 16" id="KW-0238">DNA-binding</keyword>
<evidence type="ECO:0000259" key="18">
    <source>
        <dbReference type="PROSITE" id="PS50110"/>
    </source>
</evidence>
<keyword evidence="4 16" id="KW-0678">Repressor</keyword>
<dbReference type="PANTHER" id="PTHR32071">
    <property type="entry name" value="TRANSCRIPTIONAL REGULATORY PROTEIN"/>
    <property type="match status" value="1"/>
</dbReference>
<dbReference type="Pfam" id="PF02954">
    <property type="entry name" value="HTH_8"/>
    <property type="match status" value="1"/>
</dbReference>
<dbReference type="RefSeq" id="WP_107959298.1">
    <property type="nucleotide sequence ID" value="NZ_QAOG01000006.1"/>
</dbReference>
<evidence type="ECO:0000256" key="16">
    <source>
        <dbReference type="RuleBase" id="RU365013"/>
    </source>
</evidence>
<evidence type="ECO:0000256" key="7">
    <source>
        <dbReference type="ARBA" id="ARBA00022840"/>
    </source>
</evidence>
<dbReference type="GO" id="GO:0043565">
    <property type="term" value="F:sequence-specific DNA binding"/>
    <property type="evidence" value="ECO:0007669"/>
    <property type="project" value="InterPro"/>
</dbReference>
<dbReference type="Gene3D" id="3.40.50.300">
    <property type="entry name" value="P-loop containing nucleotide triphosphate hydrolases"/>
    <property type="match status" value="1"/>
</dbReference>
<dbReference type="PROSITE" id="PS00676">
    <property type="entry name" value="SIGMA54_INTERACT_2"/>
    <property type="match status" value="1"/>
</dbReference>
<dbReference type="InterPro" id="IPR025943">
    <property type="entry name" value="Sigma_54_int_dom_ATP-bd_2"/>
</dbReference>
<dbReference type="NCBIfam" id="TIGR01818">
    <property type="entry name" value="ntrC"/>
    <property type="match status" value="1"/>
</dbReference>
<dbReference type="InterPro" id="IPR003593">
    <property type="entry name" value="AAA+_ATPase"/>
</dbReference>
<dbReference type="GO" id="GO:0006808">
    <property type="term" value="P:regulation of nitrogen utilization"/>
    <property type="evidence" value="ECO:0007669"/>
    <property type="project" value="UniProtKB-UniRule"/>
</dbReference>
<dbReference type="AlphaFoldDB" id="A0A2T5GI76"/>
<dbReference type="PROSITE" id="PS50110">
    <property type="entry name" value="RESPONSE_REGULATORY"/>
    <property type="match status" value="1"/>
</dbReference>
<evidence type="ECO:0000256" key="4">
    <source>
        <dbReference type="ARBA" id="ARBA00022491"/>
    </source>
</evidence>
<evidence type="ECO:0000313" key="19">
    <source>
        <dbReference type="EMBL" id="PTQ59012.1"/>
    </source>
</evidence>